<gene>
    <name evidence="2" type="ORF">EV646_101338</name>
</gene>
<keyword evidence="1" id="KW-0812">Transmembrane</keyword>
<keyword evidence="3" id="KW-1185">Reference proteome</keyword>
<evidence type="ECO:0000313" key="3">
    <source>
        <dbReference type="Proteomes" id="UP000295573"/>
    </source>
</evidence>
<reference evidence="2 3" key="1">
    <citation type="journal article" date="2015" name="Stand. Genomic Sci.">
        <title>Genomic Encyclopedia of Bacterial and Archaeal Type Strains, Phase III: the genomes of soil and plant-associated and newly described type strains.</title>
        <authorList>
            <person name="Whitman W.B."/>
            <person name="Woyke T."/>
            <person name="Klenk H.P."/>
            <person name="Zhou Y."/>
            <person name="Lilburn T.G."/>
            <person name="Beck B.J."/>
            <person name="De Vos P."/>
            <person name="Vandamme P."/>
            <person name="Eisen J.A."/>
            <person name="Garrity G."/>
            <person name="Hugenholtz P."/>
            <person name="Kyrpides N.C."/>
        </authorList>
    </citation>
    <scope>NUCLEOTIDE SEQUENCE [LARGE SCALE GENOMIC DNA]</scope>
    <source>
        <strain evidence="2 3">VKM Ac-2541</strain>
    </source>
</reference>
<name>A0A4R2J8L3_9ACTN</name>
<evidence type="ECO:0000256" key="1">
    <source>
        <dbReference type="SAM" id="Phobius"/>
    </source>
</evidence>
<dbReference type="OrthoDB" id="3827523at2"/>
<feature type="transmembrane region" description="Helical" evidence="1">
    <location>
        <begin position="55"/>
        <end position="76"/>
    </location>
</feature>
<dbReference type="RefSeq" id="WP_132143154.1">
    <property type="nucleotide sequence ID" value="NZ_SLWR01000001.1"/>
</dbReference>
<dbReference type="EMBL" id="SLWR01000001">
    <property type="protein sequence ID" value="TCO51355.1"/>
    <property type="molecule type" value="Genomic_DNA"/>
</dbReference>
<comment type="caution">
    <text evidence="2">The sequence shown here is derived from an EMBL/GenBank/DDBJ whole genome shotgun (WGS) entry which is preliminary data.</text>
</comment>
<organism evidence="2 3">
    <name type="scientific">Kribbella antiqua</name>
    <dbReference type="NCBI Taxonomy" id="2512217"/>
    <lineage>
        <taxon>Bacteria</taxon>
        <taxon>Bacillati</taxon>
        <taxon>Actinomycetota</taxon>
        <taxon>Actinomycetes</taxon>
        <taxon>Propionibacteriales</taxon>
        <taxon>Kribbellaceae</taxon>
        <taxon>Kribbella</taxon>
    </lineage>
</organism>
<keyword evidence="1" id="KW-0472">Membrane</keyword>
<accession>A0A4R2J8L3</accession>
<sequence>MGRGVIVADRVAAFVVGVGLIAAGAGALAWRYDLIPDAPARLRFSWLPDATQTEWWPWATGAAGVLLVLIGLTWLIRHFRSRGVGRLQLLGSDHTGRLTADANAAATAAGHTLTRTAGVRSSTGRVVADRGQLVAELNLTIEPTADLGTVQAAAEQASHELHRIVGRDDLHHRVQLHVARHEETSARVR</sequence>
<protein>
    <submittedName>
        <fullName evidence="2">Uncharacterized protein</fullName>
    </submittedName>
</protein>
<feature type="transmembrane region" description="Helical" evidence="1">
    <location>
        <begin position="12"/>
        <end position="32"/>
    </location>
</feature>
<proteinExistence type="predicted"/>
<keyword evidence="1" id="KW-1133">Transmembrane helix</keyword>
<dbReference type="AlphaFoldDB" id="A0A4R2J8L3"/>
<evidence type="ECO:0000313" key="2">
    <source>
        <dbReference type="EMBL" id="TCO51355.1"/>
    </source>
</evidence>
<dbReference type="Proteomes" id="UP000295573">
    <property type="component" value="Unassembled WGS sequence"/>
</dbReference>